<dbReference type="Proteomes" id="UP000178109">
    <property type="component" value="Unassembled WGS sequence"/>
</dbReference>
<name>A0A1G2BSB8_9BACT</name>
<accession>A0A1G2BSB8</accession>
<gene>
    <name evidence="2" type="ORF">A3H70_03115</name>
</gene>
<feature type="region of interest" description="Disordered" evidence="1">
    <location>
        <begin position="24"/>
        <end position="43"/>
    </location>
</feature>
<evidence type="ECO:0000256" key="1">
    <source>
        <dbReference type="SAM" id="MobiDB-lite"/>
    </source>
</evidence>
<dbReference type="AlphaFoldDB" id="A0A1G2BSB8"/>
<reference evidence="2 3" key="1">
    <citation type="journal article" date="2016" name="Nat. Commun.">
        <title>Thousands of microbial genomes shed light on interconnected biogeochemical processes in an aquifer system.</title>
        <authorList>
            <person name="Anantharaman K."/>
            <person name="Brown C.T."/>
            <person name="Hug L.A."/>
            <person name="Sharon I."/>
            <person name="Castelle C.J."/>
            <person name="Probst A.J."/>
            <person name="Thomas B.C."/>
            <person name="Singh A."/>
            <person name="Wilkins M.J."/>
            <person name="Karaoz U."/>
            <person name="Brodie E.L."/>
            <person name="Williams K.H."/>
            <person name="Hubbard S.S."/>
            <person name="Banfield J.F."/>
        </authorList>
    </citation>
    <scope>NUCLEOTIDE SEQUENCE [LARGE SCALE GENOMIC DNA]</scope>
</reference>
<comment type="caution">
    <text evidence="2">The sequence shown here is derived from an EMBL/GenBank/DDBJ whole genome shotgun (WGS) entry which is preliminary data.</text>
</comment>
<evidence type="ECO:0000313" key="2">
    <source>
        <dbReference type="EMBL" id="OGY91300.1"/>
    </source>
</evidence>
<protein>
    <submittedName>
        <fullName evidence="2">Uncharacterized protein</fullName>
    </submittedName>
</protein>
<dbReference type="STRING" id="1798553.A3H70_03115"/>
<proteinExistence type="predicted"/>
<organism evidence="2 3">
    <name type="scientific">Candidatus Komeilibacteria bacterium RIFCSPLOWO2_02_FULL_48_11</name>
    <dbReference type="NCBI Taxonomy" id="1798553"/>
    <lineage>
        <taxon>Bacteria</taxon>
        <taxon>Candidatus Komeiliibacteriota</taxon>
    </lineage>
</organism>
<dbReference type="EMBL" id="MHKO01000049">
    <property type="protein sequence ID" value="OGY91300.1"/>
    <property type="molecule type" value="Genomic_DNA"/>
</dbReference>
<evidence type="ECO:0000313" key="3">
    <source>
        <dbReference type="Proteomes" id="UP000178109"/>
    </source>
</evidence>
<sequence>MTPEETSINPTATSTPIFSFAPQDGVAENKSVPPSTSAPAVAGAMADVPPIEELVKAGKLRLTGMRKGDRYTPAQ</sequence>